<gene>
    <name evidence="1" type="ORF">HHL27_20215</name>
</gene>
<name>A0A7Y0BSW6_9SPHN</name>
<keyword evidence="2" id="KW-1185">Reference proteome</keyword>
<dbReference type="EMBL" id="JABBGM010000015">
    <property type="protein sequence ID" value="NML96000.1"/>
    <property type="molecule type" value="Genomic_DNA"/>
</dbReference>
<comment type="caution">
    <text evidence="1">The sequence shown here is derived from an EMBL/GenBank/DDBJ whole genome shotgun (WGS) entry which is preliminary data.</text>
</comment>
<sequence>MDSRQAQAERGHVKRWYSLLLMMGALLGLLSQEAAFAHVIPVAKAEQTVVASNMSADCAEMMGLAKQAPQPEKPCKGMTPDCIAKMGCAIPMALIPSVTLGKPLEFRDLAPPLTSVTALVGRNTGPEPEPPAHLG</sequence>
<dbReference type="Proteomes" id="UP000583556">
    <property type="component" value="Unassembled WGS sequence"/>
</dbReference>
<evidence type="ECO:0000313" key="2">
    <source>
        <dbReference type="Proteomes" id="UP000583556"/>
    </source>
</evidence>
<accession>A0A7Y0BSW6</accession>
<organism evidence="1 2">
    <name type="scientific">Novosphingobium olei</name>
    <dbReference type="NCBI Taxonomy" id="2728851"/>
    <lineage>
        <taxon>Bacteria</taxon>
        <taxon>Pseudomonadati</taxon>
        <taxon>Pseudomonadota</taxon>
        <taxon>Alphaproteobacteria</taxon>
        <taxon>Sphingomonadales</taxon>
        <taxon>Sphingomonadaceae</taxon>
        <taxon>Novosphingobium</taxon>
    </lineage>
</organism>
<dbReference type="AlphaFoldDB" id="A0A7Y0BSW6"/>
<evidence type="ECO:0000313" key="1">
    <source>
        <dbReference type="EMBL" id="NML96000.1"/>
    </source>
</evidence>
<reference evidence="1 2" key="1">
    <citation type="submission" date="2020-04" db="EMBL/GenBank/DDBJ databases">
        <title>Novosphingobium sp. TW-4 isolated from soil.</title>
        <authorList>
            <person name="Dahal R.H."/>
            <person name="Chaudhary D.K."/>
        </authorList>
    </citation>
    <scope>NUCLEOTIDE SEQUENCE [LARGE SCALE GENOMIC DNA]</scope>
    <source>
        <strain evidence="1 2">TW-4</strain>
    </source>
</reference>
<proteinExistence type="predicted"/>
<protein>
    <submittedName>
        <fullName evidence="1">Uncharacterized protein</fullName>
    </submittedName>
</protein>